<dbReference type="InterPro" id="IPR036291">
    <property type="entry name" value="NAD(P)-bd_dom_sf"/>
</dbReference>
<dbReference type="PANTHER" id="PTHR24320:SF154">
    <property type="entry name" value="OXIDOREDUCTASE, SHORT-CHAIN DEHYDROGENASE_REDUCTASE FAMILY (AFU_ORTHOLOGUE AFUA_2G04560)"/>
    <property type="match status" value="1"/>
</dbReference>
<reference evidence="3 4" key="1">
    <citation type="submission" date="2015-07" db="EMBL/GenBank/DDBJ databases">
        <title>Comparative genomics of the Sigatoka disease complex on banana suggests a link between parallel evolutionary changes in Pseudocercospora fijiensis and Pseudocercospora eumusae and increased virulence on the banana host.</title>
        <authorList>
            <person name="Chang T.-C."/>
            <person name="Salvucci A."/>
            <person name="Crous P.W."/>
            <person name="Stergiopoulos I."/>
        </authorList>
    </citation>
    <scope>NUCLEOTIDE SEQUENCE [LARGE SCALE GENOMIC DNA]</scope>
    <source>
        <strain evidence="3 4">CBS 116634</strain>
    </source>
</reference>
<dbReference type="GO" id="GO:0016491">
    <property type="term" value="F:oxidoreductase activity"/>
    <property type="evidence" value="ECO:0007669"/>
    <property type="project" value="UniProtKB-KW"/>
</dbReference>
<dbReference type="Gene3D" id="3.40.50.720">
    <property type="entry name" value="NAD(P)-binding Rossmann-like Domain"/>
    <property type="match status" value="1"/>
</dbReference>
<dbReference type="SUPFAM" id="SSF51735">
    <property type="entry name" value="NAD(P)-binding Rossmann-fold domains"/>
    <property type="match status" value="1"/>
</dbReference>
<evidence type="ECO:0000256" key="2">
    <source>
        <dbReference type="ARBA" id="ARBA00023002"/>
    </source>
</evidence>
<comment type="similarity">
    <text evidence="1">Belongs to the short-chain dehydrogenases/reductases (SDR) family.</text>
</comment>
<evidence type="ECO:0000256" key="1">
    <source>
        <dbReference type="ARBA" id="ARBA00006484"/>
    </source>
</evidence>
<dbReference type="Pfam" id="PF00106">
    <property type="entry name" value="adh_short"/>
    <property type="match status" value="1"/>
</dbReference>
<protein>
    <recommendedName>
        <fullName evidence="5">Oxidoreductase</fullName>
    </recommendedName>
</protein>
<keyword evidence="2" id="KW-0560">Oxidoreductase</keyword>
<evidence type="ECO:0000313" key="3">
    <source>
        <dbReference type="EMBL" id="KXT17560.1"/>
    </source>
</evidence>
<keyword evidence="4" id="KW-1185">Reference proteome</keyword>
<evidence type="ECO:0008006" key="5">
    <source>
        <dbReference type="Google" id="ProtNLM"/>
    </source>
</evidence>
<evidence type="ECO:0000313" key="4">
    <source>
        <dbReference type="Proteomes" id="UP000073492"/>
    </source>
</evidence>
<dbReference type="EMBL" id="LFZO01000018">
    <property type="protein sequence ID" value="KXT17560.1"/>
    <property type="molecule type" value="Genomic_DNA"/>
</dbReference>
<name>A0A139ISH0_9PEZI</name>
<dbReference type="STRING" id="113226.A0A139ISH0"/>
<comment type="caution">
    <text evidence="3">The sequence shown here is derived from an EMBL/GenBank/DDBJ whole genome shotgun (WGS) entry which is preliminary data.</text>
</comment>
<dbReference type="Proteomes" id="UP000073492">
    <property type="component" value="Unassembled WGS sequence"/>
</dbReference>
<dbReference type="InterPro" id="IPR002347">
    <property type="entry name" value="SDR_fam"/>
</dbReference>
<gene>
    <name evidence="3" type="ORF">AC579_6179</name>
</gene>
<sequence>MPSTTWNPDEDIPSLAGKTILITGGTAGLGSNAIKEFAKHSPDHIVFTGRNQKAADALIENVSKDYASVQLTFVKCDISSFESVREVAKTFKLRFDKLHILMLNAGIMAKPPGLSKDGYEIQFATNFLGQAFLMKLLMPMLESTAAEPDADVRIIQLSSIAYSTAPSKGIELATLKTDQEGLGGFNPLGLGHRWARYGQSKLAQLLYAKELAKHHPSITSVAVHPGVIYGTNLFEGLATWTGAAVNLISRVRGLRVPLEQGHWNQVWAATCPKDQLKNGAYYEPFCRLTEPSTKPANDDHLAKQLWEWTEKELAEAVKAQ</sequence>
<organism evidence="3 4">
    <name type="scientific">Pseudocercospora musae</name>
    <dbReference type="NCBI Taxonomy" id="113226"/>
    <lineage>
        <taxon>Eukaryota</taxon>
        <taxon>Fungi</taxon>
        <taxon>Dikarya</taxon>
        <taxon>Ascomycota</taxon>
        <taxon>Pezizomycotina</taxon>
        <taxon>Dothideomycetes</taxon>
        <taxon>Dothideomycetidae</taxon>
        <taxon>Mycosphaerellales</taxon>
        <taxon>Mycosphaerellaceae</taxon>
        <taxon>Pseudocercospora</taxon>
    </lineage>
</organism>
<proteinExistence type="inferred from homology"/>
<dbReference type="PANTHER" id="PTHR24320">
    <property type="entry name" value="RETINOL DEHYDROGENASE"/>
    <property type="match status" value="1"/>
</dbReference>
<dbReference type="AlphaFoldDB" id="A0A139ISH0"/>
<dbReference type="OrthoDB" id="191139at2759"/>
<accession>A0A139ISH0</accession>
<dbReference type="PRINTS" id="PR00081">
    <property type="entry name" value="GDHRDH"/>
</dbReference>